<gene>
    <name evidence="10 14" type="primary">cca</name>
    <name evidence="14" type="ORF">EF806_00210</name>
</gene>
<keyword evidence="8 10" id="KW-0460">Magnesium</keyword>
<dbReference type="EC" id="2.7.7.72" evidence="10"/>
<dbReference type="PANTHER" id="PTHR39643:SF1">
    <property type="entry name" value="CCA-ADDING ENZYME"/>
    <property type="match status" value="1"/>
</dbReference>
<feature type="binding site" evidence="10">
    <location>
        <position position="195"/>
    </location>
    <ligand>
        <name>ATP</name>
        <dbReference type="ChEBI" id="CHEBI:30616"/>
    </ligand>
</feature>
<comment type="catalytic activity">
    <reaction evidence="10">
        <text>a tRNA with a 3' CCA end + 2 CTP + ATP = a tRNA with a 3' CCACCA end + 3 diphosphate</text>
        <dbReference type="Rhea" id="RHEA:76235"/>
        <dbReference type="Rhea" id="RHEA-COMP:10468"/>
        <dbReference type="Rhea" id="RHEA-COMP:18655"/>
        <dbReference type="ChEBI" id="CHEBI:30616"/>
        <dbReference type="ChEBI" id="CHEBI:33019"/>
        <dbReference type="ChEBI" id="CHEBI:37563"/>
        <dbReference type="ChEBI" id="CHEBI:83071"/>
        <dbReference type="ChEBI" id="CHEBI:195187"/>
    </reaction>
</comment>
<feature type="binding site" evidence="10">
    <location>
        <position position="167"/>
    </location>
    <ligand>
        <name>ATP</name>
        <dbReference type="ChEBI" id="CHEBI:30616"/>
    </ligand>
</feature>
<dbReference type="PIRSF" id="PIRSF005335">
    <property type="entry name" value="CCA_arch"/>
    <property type="match status" value="1"/>
</dbReference>
<dbReference type="Proteomes" id="UP000317158">
    <property type="component" value="Unassembled WGS sequence"/>
</dbReference>
<comment type="cofactor">
    <cofactor evidence="10">
        <name>Mg(2+)</name>
        <dbReference type="ChEBI" id="CHEBI:18420"/>
    </cofactor>
</comment>
<dbReference type="GO" id="GO:0000287">
    <property type="term" value="F:magnesium ion binding"/>
    <property type="evidence" value="ECO:0007669"/>
    <property type="project" value="UniProtKB-UniRule"/>
</dbReference>
<comment type="subunit">
    <text evidence="10">Homodimer.</text>
</comment>
<evidence type="ECO:0000256" key="5">
    <source>
        <dbReference type="ARBA" id="ARBA00022741"/>
    </source>
</evidence>
<dbReference type="Gene3D" id="3.30.460.10">
    <property type="entry name" value="Beta Polymerase, domain 2"/>
    <property type="match status" value="1"/>
</dbReference>
<keyword evidence="3 10" id="KW-0548">Nucleotidyltransferase</keyword>
<dbReference type="AlphaFoldDB" id="A0A520KU41"/>
<comment type="caution">
    <text evidence="14">The sequence shown here is derived from an EMBL/GenBank/DDBJ whole genome shotgun (WGS) entry which is preliminary data.</text>
</comment>
<dbReference type="NCBIfam" id="TIGR03671">
    <property type="entry name" value="cca_archaeal"/>
    <property type="match status" value="1"/>
</dbReference>
<organism evidence="14 15">
    <name type="scientific">Methanoliparum thermophilum</name>
    <dbReference type="NCBI Taxonomy" id="2491083"/>
    <lineage>
        <taxon>Archaea</taxon>
        <taxon>Methanobacteriati</taxon>
        <taxon>Methanobacteriota</taxon>
        <taxon>Candidatus Methanoliparia</taxon>
        <taxon>Candidatus Methanoliparales</taxon>
        <taxon>Candidatus Methanoliparaceae</taxon>
        <taxon>Candidatus Methanoliparum</taxon>
    </lineage>
</organism>
<dbReference type="Pfam" id="PF21133">
    <property type="entry name" value="CAA_C"/>
    <property type="match status" value="1"/>
</dbReference>
<dbReference type="CDD" id="cd05400">
    <property type="entry name" value="NT_2-5OAS_ClassI-CCAase"/>
    <property type="match status" value="1"/>
</dbReference>
<feature type="binding site" evidence="10">
    <location>
        <position position="83"/>
    </location>
    <ligand>
        <name>Mg(2+)</name>
        <dbReference type="ChEBI" id="CHEBI:18420"/>
    </ligand>
</feature>
<feature type="binding site" evidence="10">
    <location>
        <position position="69"/>
    </location>
    <ligand>
        <name>ATP</name>
        <dbReference type="ChEBI" id="CHEBI:30616"/>
    </ligand>
</feature>
<dbReference type="Gene3D" id="1.10.1410.30">
    <property type="entry name" value="CCA tRNA nucleotidyltransferase, domain 2"/>
    <property type="match status" value="1"/>
</dbReference>
<evidence type="ECO:0000256" key="6">
    <source>
        <dbReference type="ARBA" id="ARBA00022800"/>
    </source>
</evidence>
<dbReference type="GO" id="GO:0160016">
    <property type="term" value="F:CCACCA tRNA nucleotidyltransferase activity"/>
    <property type="evidence" value="ECO:0007669"/>
    <property type="project" value="RHEA"/>
</dbReference>
<dbReference type="Pfam" id="PF09249">
    <property type="entry name" value="tRNA_NucTransf2"/>
    <property type="match status" value="1"/>
</dbReference>
<feature type="domain" description="Polymerase nucleotidyl transferase" evidence="11">
    <location>
        <begin position="49"/>
        <end position="165"/>
    </location>
</feature>
<comment type="function">
    <text evidence="10">Catalyzes the addition and repair of the essential 3'-terminal CCA sequence in tRNAs without using a nucleic acid template. Adds these three nucleotides in the order of C, C, and A to the tRNA nucleotide-73, using CTP and ATP as substrates and producing inorganic pyrophosphate. tRNA 3'-terminal CCA addition is required both for tRNA processing and repair. Also involved in tRNA surveillance by mediating tandem CCA addition to generate a CCACCA at the 3' terminus of unstable tRNAs. While stable tRNAs receive only 3'-terminal CCA, unstable tRNAs are marked with CCACCA and rapidly degraded.</text>
</comment>
<feature type="binding site" evidence="10">
    <location>
        <position position="195"/>
    </location>
    <ligand>
        <name>CTP</name>
        <dbReference type="ChEBI" id="CHEBI:37563"/>
    </ligand>
</feature>
<dbReference type="GO" id="GO:0000049">
    <property type="term" value="F:tRNA binding"/>
    <property type="evidence" value="ECO:0007669"/>
    <property type="project" value="UniProtKB-UniRule"/>
</dbReference>
<evidence type="ECO:0000256" key="8">
    <source>
        <dbReference type="ARBA" id="ARBA00022842"/>
    </source>
</evidence>
<dbReference type="GO" id="GO:0042245">
    <property type="term" value="P:RNA repair"/>
    <property type="evidence" value="ECO:0007669"/>
    <property type="project" value="UniProtKB-KW"/>
</dbReference>
<feature type="binding site" evidence="10">
    <location>
        <position position="167"/>
    </location>
    <ligand>
        <name>CTP</name>
        <dbReference type="ChEBI" id="CHEBI:37563"/>
    </ligand>
</feature>
<evidence type="ECO:0000313" key="15">
    <source>
        <dbReference type="Proteomes" id="UP000317158"/>
    </source>
</evidence>
<evidence type="ECO:0000259" key="11">
    <source>
        <dbReference type="Pfam" id="PF01909"/>
    </source>
</evidence>
<comment type="similarity">
    <text evidence="10">Belongs to the tRNA nucleotidyltransferase/poly(A) polymerase family. Archaeal CCA-adding enzyme subfamily.</text>
</comment>
<keyword evidence="4 10" id="KW-0479">Metal-binding</keyword>
<evidence type="ECO:0000256" key="7">
    <source>
        <dbReference type="ARBA" id="ARBA00022840"/>
    </source>
</evidence>
<protein>
    <recommendedName>
        <fullName evidence="10">CCA-adding enzyme</fullName>
        <ecNumber evidence="10">2.7.7.72</ecNumber>
    </recommendedName>
    <alternativeName>
        <fullName evidence="10">CCA tRNA nucleotidyltransferase</fullName>
    </alternativeName>
    <alternativeName>
        <fullName evidence="10">tRNA CCA-pyrophosphorylase</fullName>
    </alternativeName>
    <alternativeName>
        <fullName evidence="10">tRNA adenylyl-/cytidylyl- transferase</fullName>
    </alternativeName>
    <alternativeName>
        <fullName evidence="10">tRNA nucleotidyltransferase</fullName>
    </alternativeName>
    <alternativeName>
        <fullName evidence="10">tRNA-NT</fullName>
    </alternativeName>
</protein>
<comment type="miscellaneous">
    <text evidence="10">A single active site specifically recognizes both ATP and CTP and is responsible for their addition.</text>
</comment>
<dbReference type="InterPro" id="IPR042090">
    <property type="entry name" value="CCA_tRNA_nucleotrans_2"/>
</dbReference>
<feature type="domain" description="tRNA nucleotidyltransferase substrate binding" evidence="12">
    <location>
        <begin position="181"/>
        <end position="286"/>
    </location>
</feature>
<dbReference type="InterPro" id="IPR008229">
    <property type="entry name" value="CCA-adding_arc"/>
</dbReference>
<dbReference type="InterPro" id="IPR015329">
    <property type="entry name" value="tRNA_NucTransf2"/>
</dbReference>
<evidence type="ECO:0000256" key="3">
    <source>
        <dbReference type="ARBA" id="ARBA00022695"/>
    </source>
</evidence>
<dbReference type="Gene3D" id="3.30.70.590">
    <property type="entry name" value="Poly(A) polymerase predicted RNA binding domain"/>
    <property type="match status" value="1"/>
</dbReference>
<dbReference type="GO" id="GO:0004810">
    <property type="term" value="F:CCA tRNA nucleotidyltransferase activity"/>
    <property type="evidence" value="ECO:0007669"/>
    <property type="project" value="UniProtKB-UniRule"/>
</dbReference>
<name>A0A520KU41_METT2</name>
<keyword evidence="9 10" id="KW-0694">RNA-binding</keyword>
<dbReference type="InterPro" id="IPR006116">
    <property type="entry name" value="NT_2-5OAS_ClassI-CCAase"/>
</dbReference>
<comment type="catalytic activity">
    <reaction evidence="10">
        <text>a tRNA precursor + 2 CTP + ATP = a tRNA with a 3' CCA end + 3 diphosphate</text>
        <dbReference type="Rhea" id="RHEA:14433"/>
        <dbReference type="Rhea" id="RHEA-COMP:10465"/>
        <dbReference type="Rhea" id="RHEA-COMP:10468"/>
        <dbReference type="ChEBI" id="CHEBI:30616"/>
        <dbReference type="ChEBI" id="CHEBI:33019"/>
        <dbReference type="ChEBI" id="CHEBI:37563"/>
        <dbReference type="ChEBI" id="CHEBI:74896"/>
        <dbReference type="ChEBI" id="CHEBI:83071"/>
        <dbReference type="EC" id="2.7.7.72"/>
    </reaction>
</comment>
<keyword evidence="7 10" id="KW-0067">ATP-binding</keyword>
<feature type="binding site" evidence="10">
    <location>
        <position position="186"/>
    </location>
    <ligand>
        <name>ATP</name>
        <dbReference type="ChEBI" id="CHEBI:30616"/>
    </ligand>
</feature>
<keyword evidence="5 10" id="KW-0547">Nucleotide-binding</keyword>
<dbReference type="SUPFAM" id="SSF55003">
    <property type="entry name" value="PAP/Archaeal CCA-adding enzyme, C-terminal domain"/>
    <property type="match status" value="1"/>
</dbReference>
<dbReference type="InterPro" id="IPR011068">
    <property type="entry name" value="NuclTrfase_I-like_C"/>
</dbReference>
<feature type="binding site" evidence="10">
    <location>
        <position position="85"/>
    </location>
    <ligand>
        <name>Mg(2+)</name>
        <dbReference type="ChEBI" id="CHEBI:18420"/>
    </ligand>
</feature>
<dbReference type="HAMAP" id="MF_01264">
    <property type="entry name" value="CCA_arch"/>
    <property type="match status" value="1"/>
</dbReference>
<evidence type="ECO:0000256" key="9">
    <source>
        <dbReference type="ARBA" id="ARBA00022884"/>
    </source>
</evidence>
<dbReference type="Gene3D" id="3.30.70.1550">
    <property type="entry name" value="Archaeal tRNA CCA-adding enzyme catalytic domain"/>
    <property type="match status" value="1"/>
</dbReference>
<keyword evidence="1 10" id="KW-0808">Transferase</keyword>
<feature type="binding site" evidence="10">
    <location>
        <position position="72"/>
    </location>
    <ligand>
        <name>ATP</name>
        <dbReference type="ChEBI" id="CHEBI:30616"/>
    </ligand>
</feature>
<dbReference type="InterPro" id="IPR002934">
    <property type="entry name" value="Polymerase_NTP_transf_dom"/>
</dbReference>
<dbReference type="EMBL" id="RXIF01000001">
    <property type="protein sequence ID" value="RZN65643.1"/>
    <property type="molecule type" value="Genomic_DNA"/>
</dbReference>
<feature type="binding site" evidence="10">
    <location>
        <position position="72"/>
    </location>
    <ligand>
        <name>CTP</name>
        <dbReference type="ChEBI" id="CHEBI:37563"/>
    </ligand>
</feature>
<feature type="binding site" evidence="10">
    <location>
        <position position="144"/>
    </location>
    <ligand>
        <name>Mg(2+)</name>
        <dbReference type="ChEBI" id="CHEBI:18420"/>
    </ligand>
</feature>
<evidence type="ECO:0000313" key="14">
    <source>
        <dbReference type="EMBL" id="RZN65643.1"/>
    </source>
</evidence>
<evidence type="ECO:0000259" key="12">
    <source>
        <dbReference type="Pfam" id="PF09249"/>
    </source>
</evidence>
<keyword evidence="6 10" id="KW-0692">RNA repair</keyword>
<dbReference type="GO" id="GO:0005524">
    <property type="term" value="F:ATP binding"/>
    <property type="evidence" value="ECO:0007669"/>
    <property type="project" value="UniProtKB-UniRule"/>
</dbReference>
<dbReference type="SUPFAM" id="SSF81301">
    <property type="entry name" value="Nucleotidyltransferase"/>
    <property type="match status" value="1"/>
</dbReference>
<feature type="domain" description="CCA-adding enzyme C-terminal" evidence="13">
    <location>
        <begin position="306"/>
        <end position="441"/>
    </location>
</feature>
<proteinExistence type="inferred from homology"/>
<feature type="binding site" evidence="10">
    <location>
        <position position="69"/>
    </location>
    <ligand>
        <name>CTP</name>
        <dbReference type="ChEBI" id="CHEBI:37563"/>
    </ligand>
</feature>
<evidence type="ECO:0000256" key="4">
    <source>
        <dbReference type="ARBA" id="ARBA00022723"/>
    </source>
</evidence>
<evidence type="ECO:0000256" key="2">
    <source>
        <dbReference type="ARBA" id="ARBA00022694"/>
    </source>
</evidence>
<dbReference type="InterPro" id="IPR043519">
    <property type="entry name" value="NT_sf"/>
</dbReference>
<dbReference type="GO" id="GO:0001680">
    <property type="term" value="P:tRNA 3'-terminal CCA addition"/>
    <property type="evidence" value="ECO:0007669"/>
    <property type="project" value="UniProtKB-UniRule"/>
</dbReference>
<dbReference type="PANTHER" id="PTHR39643">
    <property type="entry name" value="CCA-ADDING ENZYME"/>
    <property type="match status" value="1"/>
</dbReference>
<reference evidence="14 15" key="1">
    <citation type="journal article" date="2019" name="Nat. Microbiol.">
        <title>Wide diversity of methane and short-chain alkane metabolisms in uncultured archaea.</title>
        <authorList>
            <person name="Borrel G."/>
            <person name="Adam P.S."/>
            <person name="McKay L.J."/>
            <person name="Chen L.X."/>
            <person name="Sierra-Garcia I.N."/>
            <person name="Sieber C.M."/>
            <person name="Letourneur Q."/>
            <person name="Ghozlane A."/>
            <person name="Andersen G.L."/>
            <person name="Li W.J."/>
            <person name="Hallam S.J."/>
            <person name="Muyzer G."/>
            <person name="de Oliveira V.M."/>
            <person name="Inskeep W.P."/>
            <person name="Banfield J.F."/>
            <person name="Gribaldo S."/>
        </authorList>
    </citation>
    <scope>NUCLEOTIDE SEQUENCE [LARGE SCALE GENOMIC DNA]</scope>
    <source>
        <strain evidence="14">NM1a</strain>
    </source>
</reference>
<dbReference type="InterPro" id="IPR048833">
    <property type="entry name" value="CAA_C"/>
</dbReference>
<dbReference type="SUPFAM" id="SSF81631">
    <property type="entry name" value="PAP/OAS1 substrate-binding domain"/>
    <property type="match status" value="1"/>
</dbReference>
<dbReference type="Pfam" id="PF01909">
    <property type="entry name" value="NTP_transf_2"/>
    <property type="match status" value="1"/>
</dbReference>
<evidence type="ECO:0000259" key="13">
    <source>
        <dbReference type="Pfam" id="PF21133"/>
    </source>
</evidence>
<evidence type="ECO:0000256" key="10">
    <source>
        <dbReference type="HAMAP-Rule" id="MF_01264"/>
    </source>
</evidence>
<feature type="binding site" evidence="10">
    <location>
        <position position="186"/>
    </location>
    <ligand>
        <name>CTP</name>
        <dbReference type="ChEBI" id="CHEBI:37563"/>
    </ligand>
</feature>
<keyword evidence="2 10" id="KW-0819">tRNA processing</keyword>
<evidence type="ECO:0000256" key="1">
    <source>
        <dbReference type="ARBA" id="ARBA00022679"/>
    </source>
</evidence>
<accession>A0A520KU41</accession>
<sequence length="467" mass="54901">MRQSKSSKWNNLTSKKSLIDNIKENVLSKIKPREKDINLVKRVAKDVKERILKEAKNLDIDISVQLVGSAARDTWILNGKRMDIDLFVLFPTNVDEKFLEETGIYLIERAMEGWTLKQRYAEHPYVRASIDKDIDGEKMHFDIDIVPCFDVQDPSHIISAVDRTPHHNRYVMERIKGREGEVILLKKFLEVLGIYGSDNKTKGFSGYLCELLIIKYGSFEDLLLDASNWRPPIYEGIGCYDKKDPLIFIDPVDPKRNVAAALSYNNLCIFIDASRNFLENPSESYFRKREIVIKTYDELKNFFTERRTYILAISLHLPDLAEDIIYPQLERSKDGIKKGLEENSFKILNSYIYYNQDEAMIIFEFEVWRLPKITKHIGPKVFDKKSADRFKEVNKDYKVFIEECRYIVEKERNFSSPDEFLENNILKCALGKDIRRLIENKEYNLSSMEELLIKKDVRQFLSEIYFR</sequence>